<dbReference type="SUPFAM" id="SSF56204">
    <property type="entry name" value="Hect, E3 ligase catalytic domain"/>
    <property type="match status" value="1"/>
</dbReference>
<dbReference type="Proteomes" id="UP000298787">
    <property type="component" value="Chromosome 19"/>
</dbReference>
<accession>A0A4U5VID1</accession>
<proteinExistence type="predicted"/>
<dbReference type="GO" id="GO:0004842">
    <property type="term" value="F:ubiquitin-protein transferase activity"/>
    <property type="evidence" value="ECO:0007669"/>
    <property type="project" value="InterPro"/>
</dbReference>
<evidence type="ECO:0000256" key="1">
    <source>
        <dbReference type="SAM" id="MobiDB-lite"/>
    </source>
</evidence>
<name>A0A4U5VID1_COLLU</name>
<keyword evidence="3" id="KW-1185">Reference proteome</keyword>
<protein>
    <recommendedName>
        <fullName evidence="4">HECT domain-containing protein</fullName>
    </recommendedName>
</protein>
<reference evidence="2 3" key="1">
    <citation type="submission" date="2019-01" db="EMBL/GenBank/DDBJ databases">
        <title>Genome Assembly of Collichthys lucidus.</title>
        <authorList>
            <person name="Cai M."/>
            <person name="Xiao S."/>
        </authorList>
    </citation>
    <scope>NUCLEOTIDE SEQUENCE [LARGE SCALE GENOMIC DNA]</scope>
    <source>
        <strain evidence="2">JT15FE1705JMU</strain>
        <tissue evidence="2">Muscle</tissue>
    </source>
</reference>
<dbReference type="InterPro" id="IPR035983">
    <property type="entry name" value="Hect_E3_ubiquitin_ligase"/>
</dbReference>
<sequence length="580" mass="65092">MHLFIDWSILHFFQIDETVIPLMTDSDLAKYIPKVGDRVSTVAFCRQAALSQESPSRKESILSRLRQRLSGGEGMPPKKRSSKLEGNTNAKRKVRRLEVGWMDYDEDEERYKQVKSANGGGTRHLSVEKDETVADIKVMAENIFFPNGCSKKKIRLSNYSTHMESSQIHINVSNTVDELYNKSKLKMLRLYLCTKMKTGQQPPVGVEDDHTTSQPSEVDLTDQNQAVEYLLVENRNSESTYHHFINDGASTSGNLELDETLPWDGLLTLGEGEDSHAVIFVGEGRLDVTEDEPNLETAIPEKEDDAPSETVDQSLSPPVLAGEADVSAQALSEPQSSPVTLIVRRGHCLTDMINAFKDPKIVASEVLCDSTTSSFKDSLLLYVSHEERSILEKALEDFNSVDTDELLDVLDAHECKQVPTEDTLLPVLSQIGHKVIIQAPMYVIKCWRPVLVSVASLLPPEGLHHFIAQKKPTAKTVKALLKFPEEMTAAQSTVSRYLKRYIGEIDCKNLQLFLRFCTGSDVLDKAILIVFIETTNFLRRPQSHTCGCVLKLPIGYYSYPDFRSEFNNILTSSMWVMDVV</sequence>
<dbReference type="EMBL" id="CM014096">
    <property type="protein sequence ID" value="TKS88093.1"/>
    <property type="molecule type" value="Genomic_DNA"/>
</dbReference>
<feature type="region of interest" description="Disordered" evidence="1">
    <location>
        <begin position="66"/>
        <end position="89"/>
    </location>
</feature>
<gene>
    <name evidence="2" type="ORF">D9C73_022217</name>
</gene>
<dbReference type="AlphaFoldDB" id="A0A4U5VID1"/>
<evidence type="ECO:0000313" key="3">
    <source>
        <dbReference type="Proteomes" id="UP000298787"/>
    </source>
</evidence>
<organism evidence="2 3">
    <name type="scientific">Collichthys lucidus</name>
    <name type="common">Big head croaker</name>
    <name type="synonym">Sciaena lucida</name>
    <dbReference type="NCBI Taxonomy" id="240159"/>
    <lineage>
        <taxon>Eukaryota</taxon>
        <taxon>Metazoa</taxon>
        <taxon>Chordata</taxon>
        <taxon>Craniata</taxon>
        <taxon>Vertebrata</taxon>
        <taxon>Euteleostomi</taxon>
        <taxon>Actinopterygii</taxon>
        <taxon>Neopterygii</taxon>
        <taxon>Teleostei</taxon>
        <taxon>Neoteleostei</taxon>
        <taxon>Acanthomorphata</taxon>
        <taxon>Eupercaria</taxon>
        <taxon>Sciaenidae</taxon>
        <taxon>Collichthys</taxon>
    </lineage>
</organism>
<evidence type="ECO:0008006" key="4">
    <source>
        <dbReference type="Google" id="ProtNLM"/>
    </source>
</evidence>
<evidence type="ECO:0000313" key="2">
    <source>
        <dbReference type="EMBL" id="TKS88093.1"/>
    </source>
</evidence>